<feature type="domain" description="DUF6329" evidence="1">
    <location>
        <begin position="60"/>
        <end position="98"/>
    </location>
</feature>
<protein>
    <recommendedName>
        <fullName evidence="1">DUF6329 domain-containing protein</fullName>
    </recommendedName>
</protein>
<reference evidence="2" key="1">
    <citation type="submission" date="2019-08" db="EMBL/GenBank/DDBJ databases">
        <authorList>
            <person name="Kucharzyk K."/>
            <person name="Murdoch R.W."/>
            <person name="Higgins S."/>
            <person name="Loffler F."/>
        </authorList>
    </citation>
    <scope>NUCLEOTIDE SEQUENCE</scope>
</reference>
<evidence type="ECO:0000259" key="1">
    <source>
        <dbReference type="Pfam" id="PF19854"/>
    </source>
</evidence>
<organism evidence="2">
    <name type="scientific">bioreactor metagenome</name>
    <dbReference type="NCBI Taxonomy" id="1076179"/>
    <lineage>
        <taxon>unclassified sequences</taxon>
        <taxon>metagenomes</taxon>
        <taxon>ecological metagenomes</taxon>
    </lineage>
</organism>
<comment type="caution">
    <text evidence="2">The sequence shown here is derived from an EMBL/GenBank/DDBJ whole genome shotgun (WGS) entry which is preliminary data.</text>
</comment>
<name>A0A644ZM71_9ZZZZ</name>
<dbReference type="EMBL" id="VSSQ01009578">
    <property type="protein sequence ID" value="MPM42029.1"/>
    <property type="molecule type" value="Genomic_DNA"/>
</dbReference>
<dbReference type="InterPro" id="IPR046292">
    <property type="entry name" value="DUF6329"/>
</dbReference>
<accession>A0A644ZM71</accession>
<evidence type="ECO:0000313" key="2">
    <source>
        <dbReference type="EMBL" id="MPM42029.1"/>
    </source>
</evidence>
<dbReference type="AlphaFoldDB" id="A0A644ZM71"/>
<proteinExistence type="predicted"/>
<dbReference type="Pfam" id="PF19854">
    <property type="entry name" value="DUF6329"/>
    <property type="match status" value="1"/>
</dbReference>
<sequence>MLNLQAVFQRKAEEFPTWDCVIKKIVELPEAEYRSFKTRPLRDASFIAENTGLMHRDPNGVFHCLLVLGEGSSDGVLIESEGYHYARYASFMPGAREFVTARLNNLADQIIREGTQNTSNGTWAIYFDEIQKRYHVPVSENNGIGSILLAALEVRPELAEIAPMEDGFDMVFYLDYCPNLDEKEKLEPESPGMNLNL</sequence>
<gene>
    <name evidence="2" type="ORF">SDC9_88691</name>
</gene>